<dbReference type="InterPro" id="IPR044855">
    <property type="entry name" value="CoA-Trfase_III_dom3_sf"/>
</dbReference>
<name>A0A2S6NIP9_RHOGL</name>
<gene>
    <name evidence="2" type="ORF">CCS01_10605</name>
</gene>
<dbReference type="Proteomes" id="UP000239724">
    <property type="component" value="Unassembled WGS sequence"/>
</dbReference>
<dbReference type="OrthoDB" id="7457784at2"/>
<organism evidence="2 3">
    <name type="scientific">Rhodopila globiformis</name>
    <name type="common">Rhodopseudomonas globiformis</name>
    <dbReference type="NCBI Taxonomy" id="1071"/>
    <lineage>
        <taxon>Bacteria</taxon>
        <taxon>Pseudomonadati</taxon>
        <taxon>Pseudomonadota</taxon>
        <taxon>Alphaproteobacteria</taxon>
        <taxon>Acetobacterales</taxon>
        <taxon>Acetobacteraceae</taxon>
        <taxon>Rhodopila</taxon>
    </lineage>
</organism>
<comment type="caution">
    <text evidence="2">The sequence shown here is derived from an EMBL/GenBank/DDBJ whole genome shotgun (WGS) entry which is preliminary data.</text>
</comment>
<keyword evidence="3" id="KW-1185">Reference proteome</keyword>
<dbReference type="SUPFAM" id="SSF89796">
    <property type="entry name" value="CoA-transferase family III (CaiB/BaiF)"/>
    <property type="match status" value="1"/>
</dbReference>
<proteinExistence type="predicted"/>
<keyword evidence="1 2" id="KW-0808">Transferase</keyword>
<protein>
    <submittedName>
        <fullName evidence="2">Formyl-CoA transferase</fullName>
    </submittedName>
</protein>
<dbReference type="RefSeq" id="WP_104518824.1">
    <property type="nucleotide sequence ID" value="NZ_NHRY01000108.1"/>
</dbReference>
<dbReference type="AlphaFoldDB" id="A0A2S6NIP9"/>
<dbReference type="GO" id="GO:0008410">
    <property type="term" value="F:CoA-transferase activity"/>
    <property type="evidence" value="ECO:0007669"/>
    <property type="project" value="TreeGrafter"/>
</dbReference>
<dbReference type="Pfam" id="PF02515">
    <property type="entry name" value="CoA_transf_3"/>
    <property type="match status" value="1"/>
</dbReference>
<evidence type="ECO:0000313" key="3">
    <source>
        <dbReference type="Proteomes" id="UP000239724"/>
    </source>
</evidence>
<reference evidence="2 3" key="1">
    <citation type="journal article" date="2018" name="Arch. Microbiol.">
        <title>New insights into the metabolic potential of the phototrophic purple bacterium Rhodopila globiformis DSM 161(T) from its draft genome sequence and evidence for a vanadium-dependent nitrogenase.</title>
        <authorList>
            <person name="Imhoff J.F."/>
            <person name="Rahn T."/>
            <person name="Kunzel S."/>
            <person name="Neulinger S.C."/>
        </authorList>
    </citation>
    <scope>NUCLEOTIDE SEQUENCE [LARGE SCALE GENOMIC DNA]</scope>
    <source>
        <strain evidence="2 3">DSM 161</strain>
    </source>
</reference>
<dbReference type="PANTHER" id="PTHR48207:SF3">
    <property type="entry name" value="SUCCINATE--HYDROXYMETHYLGLUTARATE COA-TRANSFERASE"/>
    <property type="match status" value="1"/>
</dbReference>
<dbReference type="EMBL" id="NHRY01000108">
    <property type="protein sequence ID" value="PPQ34490.1"/>
    <property type="molecule type" value="Genomic_DNA"/>
</dbReference>
<dbReference type="Gene3D" id="3.40.50.10540">
    <property type="entry name" value="Crotonobetainyl-coa:carnitine coa-transferase, domain 1"/>
    <property type="match status" value="1"/>
</dbReference>
<sequence>MAATPLAGLRVLEFSHTVMGPTAGLILAELGADVIKVEPAPRGDHTRGLGGFAAGFFAAFSRDKRSLAVDLKKPEGQAVIHRLVPGADVVLENYGPGTMERLGCGYEQLAPLNPRLVYLALKGYLAGPYEYRPALDEVVQFQTGLAYMTGPPGQPLRAGASVIDILGAIFGVVAVQAALREREQTGKGQRVGSALFESAAFLMSTHMAGMAATGLEARPMPARRGAWAIYEVFRTADNGQLFIGVTSDQQWARFVEVFSLQELGSDPRLATNLMRLQERAWLIPALQDVLGRLSQKDIEASCERANVSWARVGQPGDLFTDPHLLATGGLLDVFISRTGGTDGRKVGLPALPIEFGPNRDRPGISRQAPRLGEHSRDVLAEAGFSADEMAGLLRSGVVVDGSA</sequence>
<dbReference type="PANTHER" id="PTHR48207">
    <property type="entry name" value="SUCCINATE--HYDROXYMETHYLGLUTARATE COA-TRANSFERASE"/>
    <property type="match status" value="1"/>
</dbReference>
<dbReference type="InterPro" id="IPR003673">
    <property type="entry name" value="CoA-Trfase_fam_III"/>
</dbReference>
<accession>A0A2S6NIP9</accession>
<evidence type="ECO:0000313" key="2">
    <source>
        <dbReference type="EMBL" id="PPQ34490.1"/>
    </source>
</evidence>
<evidence type="ECO:0000256" key="1">
    <source>
        <dbReference type="ARBA" id="ARBA00022679"/>
    </source>
</evidence>
<dbReference type="InterPro" id="IPR023606">
    <property type="entry name" value="CoA-Trfase_III_dom_1_sf"/>
</dbReference>
<dbReference type="InterPro" id="IPR050483">
    <property type="entry name" value="CoA-transferase_III_domain"/>
</dbReference>
<dbReference type="Gene3D" id="3.30.1540.10">
    <property type="entry name" value="formyl-coa transferase, domain 3"/>
    <property type="match status" value="1"/>
</dbReference>